<sequence length="546" mass="59179">MTVRSLPHDLGSMKIEQYKTNSQVVSNNQRNGGPRASGRCPANPCLTHPGIRHSASASWKIPVPTNKTRTTSSGPDSPRHLATCSFVYVICHGTAVTGIPAIARFGQPGRTLLRQLARLRHSLLFVRAERAQKSAGAFCPPNQRISLGARGQKANGEFMVKTEADSWTSRKLQLMDDTPMFRLLFHAREGLHNNPAERLVLQAFPFTSVQAMPEAEAHNRRWRCLAAAPRFHYADMSSGHEDQDNRYRMQNLGNFFPGLDEAGLMGRAEALVDISKHSPPTGAAAGLPIRHDMMYHAMGPPGGPGGPGGPPASRPGPPHHQMAHHPSTMDGMDLLDPLCPSSLPGPLGAMQGPTDGGGGPHQLPPLYGMHGGGGGFGGSAVHDADSDPRELEAFAERFKQRRIKLGVTQADVGRALANLKLPGVGSLSQSTICRFESLTLSHNNMVALKPILGAWLEAAEAQAKNKRADPDMPGVLPAGEKKRKRTSIAAPEKRSLEAYFAVQPRPSGEKIAAIAEKLDLKKNVVRVWFCNQRQKQKRMKYSAVQH</sequence>
<dbReference type="PRINTS" id="PR00028">
    <property type="entry name" value="POUDOMAIN"/>
</dbReference>
<evidence type="ECO:0000256" key="3">
    <source>
        <dbReference type="ARBA" id="ARBA00023125"/>
    </source>
</evidence>
<keyword evidence="3 7" id="KW-0238">DNA-binding</keyword>
<evidence type="ECO:0000256" key="10">
    <source>
        <dbReference type="SAM" id="MobiDB-lite"/>
    </source>
</evidence>
<dbReference type="Gene3D" id="1.10.10.60">
    <property type="entry name" value="Homeodomain-like"/>
    <property type="match status" value="1"/>
</dbReference>
<dbReference type="OrthoDB" id="6358449at2759"/>
<dbReference type="SMART" id="SM00352">
    <property type="entry name" value="POU"/>
    <property type="match status" value="1"/>
</dbReference>
<dbReference type="InterPro" id="IPR050255">
    <property type="entry name" value="POU_domain_TF"/>
</dbReference>
<dbReference type="PROSITE" id="PS51179">
    <property type="entry name" value="POU_3"/>
    <property type="match status" value="1"/>
</dbReference>
<evidence type="ECO:0000256" key="4">
    <source>
        <dbReference type="ARBA" id="ARBA00023155"/>
    </source>
</evidence>
<name>A0A9J6GCI3_HAELO</name>
<dbReference type="InterPro" id="IPR001356">
    <property type="entry name" value="HD"/>
</dbReference>
<dbReference type="GO" id="GO:0005634">
    <property type="term" value="C:nucleus"/>
    <property type="evidence" value="ECO:0007669"/>
    <property type="project" value="UniProtKB-SubCell"/>
</dbReference>
<keyword evidence="5 9" id="KW-0804">Transcription</keyword>
<dbReference type="GO" id="GO:0000981">
    <property type="term" value="F:DNA-binding transcription factor activity, RNA polymerase II-specific"/>
    <property type="evidence" value="ECO:0007669"/>
    <property type="project" value="InterPro"/>
</dbReference>
<keyword evidence="4 7" id="KW-0371">Homeobox</keyword>
<dbReference type="SMART" id="SM00389">
    <property type="entry name" value="HOX"/>
    <property type="match status" value="1"/>
</dbReference>
<feature type="region of interest" description="Disordered" evidence="10">
    <location>
        <begin position="56"/>
        <end position="77"/>
    </location>
</feature>
<evidence type="ECO:0000256" key="6">
    <source>
        <dbReference type="ARBA" id="ARBA00023242"/>
    </source>
</evidence>
<evidence type="ECO:0000259" key="12">
    <source>
        <dbReference type="PROSITE" id="PS51179"/>
    </source>
</evidence>
<feature type="region of interest" description="Disordered" evidence="10">
    <location>
        <begin position="347"/>
        <end position="385"/>
    </location>
</feature>
<reference evidence="13 14" key="1">
    <citation type="journal article" date="2020" name="Cell">
        <title>Large-Scale Comparative Analyses of Tick Genomes Elucidate Their Genetic Diversity and Vector Capacities.</title>
        <authorList>
            <consortium name="Tick Genome and Microbiome Consortium (TIGMIC)"/>
            <person name="Jia N."/>
            <person name="Wang J."/>
            <person name="Shi W."/>
            <person name="Du L."/>
            <person name="Sun Y."/>
            <person name="Zhan W."/>
            <person name="Jiang J.F."/>
            <person name="Wang Q."/>
            <person name="Zhang B."/>
            <person name="Ji P."/>
            <person name="Bell-Sakyi L."/>
            <person name="Cui X.M."/>
            <person name="Yuan T.T."/>
            <person name="Jiang B.G."/>
            <person name="Yang W.F."/>
            <person name="Lam T.T."/>
            <person name="Chang Q.C."/>
            <person name="Ding S.J."/>
            <person name="Wang X.J."/>
            <person name="Zhu J.G."/>
            <person name="Ruan X.D."/>
            <person name="Zhao L."/>
            <person name="Wei J.T."/>
            <person name="Ye R.Z."/>
            <person name="Que T.C."/>
            <person name="Du C.H."/>
            <person name="Zhou Y.H."/>
            <person name="Cheng J.X."/>
            <person name="Dai P.F."/>
            <person name="Guo W.B."/>
            <person name="Han X.H."/>
            <person name="Huang E.J."/>
            <person name="Li L.F."/>
            <person name="Wei W."/>
            <person name="Gao Y.C."/>
            <person name="Liu J.Z."/>
            <person name="Shao H.Z."/>
            <person name="Wang X."/>
            <person name="Wang C.C."/>
            <person name="Yang T.C."/>
            <person name="Huo Q.B."/>
            <person name="Li W."/>
            <person name="Chen H.Y."/>
            <person name="Chen S.E."/>
            <person name="Zhou L.G."/>
            <person name="Ni X.B."/>
            <person name="Tian J.H."/>
            <person name="Sheng Y."/>
            <person name="Liu T."/>
            <person name="Pan Y.S."/>
            <person name="Xia L.Y."/>
            <person name="Li J."/>
            <person name="Zhao F."/>
            <person name="Cao W.C."/>
        </authorList>
    </citation>
    <scope>NUCLEOTIDE SEQUENCE [LARGE SCALE GENOMIC DNA]</scope>
    <source>
        <strain evidence="13">HaeL-2018</strain>
    </source>
</reference>
<dbReference type="PANTHER" id="PTHR11636:SF70">
    <property type="entry name" value="INHIBITORY POU PROTEIN"/>
    <property type="match status" value="1"/>
</dbReference>
<evidence type="ECO:0000256" key="2">
    <source>
        <dbReference type="ARBA" id="ARBA00023015"/>
    </source>
</evidence>
<keyword evidence="14" id="KW-1185">Reference proteome</keyword>
<dbReference type="GO" id="GO:0000978">
    <property type="term" value="F:RNA polymerase II cis-regulatory region sequence-specific DNA binding"/>
    <property type="evidence" value="ECO:0007669"/>
    <property type="project" value="TreeGrafter"/>
</dbReference>
<comment type="similarity">
    <text evidence="9">Belongs to the POU transcription factor family.</text>
</comment>
<evidence type="ECO:0000313" key="14">
    <source>
        <dbReference type="Proteomes" id="UP000821853"/>
    </source>
</evidence>
<gene>
    <name evidence="13" type="ORF">HPB48_004926</name>
</gene>
<dbReference type="InterPro" id="IPR000327">
    <property type="entry name" value="POU_dom"/>
</dbReference>
<organism evidence="13 14">
    <name type="scientific">Haemaphysalis longicornis</name>
    <name type="common">Bush tick</name>
    <dbReference type="NCBI Taxonomy" id="44386"/>
    <lineage>
        <taxon>Eukaryota</taxon>
        <taxon>Metazoa</taxon>
        <taxon>Ecdysozoa</taxon>
        <taxon>Arthropoda</taxon>
        <taxon>Chelicerata</taxon>
        <taxon>Arachnida</taxon>
        <taxon>Acari</taxon>
        <taxon>Parasitiformes</taxon>
        <taxon>Ixodida</taxon>
        <taxon>Ixodoidea</taxon>
        <taxon>Ixodidae</taxon>
        <taxon>Haemaphysalinae</taxon>
        <taxon>Haemaphysalis</taxon>
    </lineage>
</organism>
<comment type="subcellular location">
    <subcellularLocation>
        <location evidence="1 7 8">Nucleus</location>
    </subcellularLocation>
</comment>
<dbReference type="Gene3D" id="1.10.260.40">
    <property type="entry name" value="lambda repressor-like DNA-binding domains"/>
    <property type="match status" value="1"/>
</dbReference>
<evidence type="ECO:0000256" key="5">
    <source>
        <dbReference type="ARBA" id="ARBA00023163"/>
    </source>
</evidence>
<evidence type="ECO:0000256" key="9">
    <source>
        <dbReference type="RuleBase" id="RU361194"/>
    </source>
</evidence>
<feature type="DNA-binding region" description="Homeobox" evidence="7">
    <location>
        <begin position="481"/>
        <end position="540"/>
    </location>
</feature>
<dbReference type="PROSITE" id="PS00027">
    <property type="entry name" value="HOMEOBOX_1"/>
    <property type="match status" value="1"/>
</dbReference>
<feature type="compositionally biased region" description="Polar residues" evidence="10">
    <location>
        <begin position="65"/>
        <end position="75"/>
    </location>
</feature>
<dbReference type="OMA" id="VICHGTA"/>
<feature type="region of interest" description="Disordered" evidence="10">
    <location>
        <begin position="297"/>
        <end position="329"/>
    </location>
</feature>
<dbReference type="AlphaFoldDB" id="A0A9J6GCI3"/>
<dbReference type="PANTHER" id="PTHR11636">
    <property type="entry name" value="POU DOMAIN"/>
    <property type="match status" value="1"/>
</dbReference>
<evidence type="ECO:0000256" key="7">
    <source>
        <dbReference type="PROSITE-ProRule" id="PRU00108"/>
    </source>
</evidence>
<dbReference type="InterPro" id="IPR010982">
    <property type="entry name" value="Lambda_DNA-bd_dom_sf"/>
</dbReference>
<feature type="domain" description="POU-specific" evidence="12">
    <location>
        <begin position="383"/>
        <end position="460"/>
    </location>
</feature>
<dbReference type="InterPro" id="IPR017970">
    <property type="entry name" value="Homeobox_CS"/>
</dbReference>
<dbReference type="InterPro" id="IPR013847">
    <property type="entry name" value="POU"/>
</dbReference>
<feature type="compositionally biased region" description="Pro residues" evidence="10">
    <location>
        <begin position="301"/>
        <end position="318"/>
    </location>
</feature>
<dbReference type="FunFam" id="1.10.10.60:FF:000056">
    <property type="entry name" value="POU domain protein"/>
    <property type="match status" value="1"/>
</dbReference>
<dbReference type="GO" id="GO:0030154">
    <property type="term" value="P:cell differentiation"/>
    <property type="evidence" value="ECO:0007669"/>
    <property type="project" value="UniProtKB-ARBA"/>
</dbReference>
<dbReference type="EMBL" id="JABSTR010000006">
    <property type="protein sequence ID" value="KAH9373181.1"/>
    <property type="molecule type" value="Genomic_DNA"/>
</dbReference>
<proteinExistence type="inferred from homology"/>
<dbReference type="InterPro" id="IPR009057">
    <property type="entry name" value="Homeodomain-like_sf"/>
</dbReference>
<dbReference type="Proteomes" id="UP000821853">
    <property type="component" value="Chromosome 4"/>
</dbReference>
<dbReference type="CDD" id="cd00086">
    <property type="entry name" value="homeodomain"/>
    <property type="match status" value="1"/>
</dbReference>
<dbReference type="PROSITE" id="PS50071">
    <property type="entry name" value="HOMEOBOX_2"/>
    <property type="match status" value="1"/>
</dbReference>
<dbReference type="PROSITE" id="PS00035">
    <property type="entry name" value="POU_1"/>
    <property type="match status" value="1"/>
</dbReference>
<protein>
    <recommendedName>
        <fullName evidence="9">POU domain protein</fullName>
    </recommendedName>
</protein>
<keyword evidence="2" id="KW-0805">Transcription regulation</keyword>
<feature type="region of interest" description="Disordered" evidence="10">
    <location>
        <begin position="18"/>
        <end position="42"/>
    </location>
</feature>
<feature type="region of interest" description="Disordered" evidence="10">
    <location>
        <begin position="464"/>
        <end position="489"/>
    </location>
</feature>
<evidence type="ECO:0000313" key="13">
    <source>
        <dbReference type="EMBL" id="KAH9373181.1"/>
    </source>
</evidence>
<feature type="domain" description="Homeobox" evidence="11">
    <location>
        <begin position="479"/>
        <end position="539"/>
    </location>
</feature>
<keyword evidence="6 7" id="KW-0539">Nucleus</keyword>
<comment type="caution">
    <text evidence="13">The sequence shown here is derived from an EMBL/GenBank/DDBJ whole genome shotgun (WGS) entry which is preliminary data.</text>
</comment>
<evidence type="ECO:0000256" key="1">
    <source>
        <dbReference type="ARBA" id="ARBA00004123"/>
    </source>
</evidence>
<accession>A0A9J6GCI3</accession>
<dbReference type="Pfam" id="PF00157">
    <property type="entry name" value="Pou"/>
    <property type="match status" value="1"/>
</dbReference>
<feature type="compositionally biased region" description="Polar residues" evidence="10">
    <location>
        <begin position="18"/>
        <end position="31"/>
    </location>
</feature>
<dbReference type="Pfam" id="PF00046">
    <property type="entry name" value="Homeodomain"/>
    <property type="match status" value="1"/>
</dbReference>
<dbReference type="FunFam" id="1.10.260.40:FF:000007">
    <property type="entry name" value="POU domain protein"/>
    <property type="match status" value="1"/>
</dbReference>
<feature type="compositionally biased region" description="Gly residues" evidence="10">
    <location>
        <begin position="369"/>
        <end position="378"/>
    </location>
</feature>
<evidence type="ECO:0000256" key="8">
    <source>
        <dbReference type="RuleBase" id="RU000682"/>
    </source>
</evidence>
<dbReference type="PROSITE" id="PS00465">
    <property type="entry name" value="POU_2"/>
    <property type="match status" value="1"/>
</dbReference>
<dbReference type="VEuPathDB" id="VectorBase:HLOH_052994"/>
<dbReference type="SUPFAM" id="SSF46689">
    <property type="entry name" value="Homeodomain-like"/>
    <property type="match status" value="1"/>
</dbReference>
<dbReference type="SUPFAM" id="SSF47413">
    <property type="entry name" value="lambda repressor-like DNA-binding domains"/>
    <property type="match status" value="1"/>
</dbReference>
<evidence type="ECO:0000259" key="11">
    <source>
        <dbReference type="PROSITE" id="PS50071"/>
    </source>
</evidence>